<evidence type="ECO:0000313" key="2">
    <source>
        <dbReference type="Proteomes" id="UP000237819"/>
    </source>
</evidence>
<evidence type="ECO:0000313" key="1">
    <source>
        <dbReference type="EMBL" id="PQO41466.1"/>
    </source>
</evidence>
<proteinExistence type="predicted"/>
<dbReference type="AlphaFoldDB" id="A0A2S8GAI0"/>
<gene>
    <name evidence="1" type="ORF">C5Y93_30605</name>
</gene>
<reference evidence="1 2" key="1">
    <citation type="submission" date="2018-02" db="EMBL/GenBank/DDBJ databases">
        <title>Comparative genomes isolates from brazilian mangrove.</title>
        <authorList>
            <person name="Araujo J.E."/>
            <person name="Taketani R.G."/>
            <person name="Silva M.C.P."/>
            <person name="Loureco M.V."/>
            <person name="Andreote F.D."/>
        </authorList>
    </citation>
    <scope>NUCLEOTIDE SEQUENCE [LARGE SCALE GENOMIC DNA]</scope>
    <source>
        <strain evidence="1 2">Nap-Phe MGV</strain>
    </source>
</reference>
<name>A0A2S8GAI0_9BACT</name>
<dbReference type="Proteomes" id="UP000237819">
    <property type="component" value="Unassembled WGS sequence"/>
</dbReference>
<accession>A0A2S8GAI0</accession>
<organism evidence="1 2">
    <name type="scientific">Blastopirellula marina</name>
    <dbReference type="NCBI Taxonomy" id="124"/>
    <lineage>
        <taxon>Bacteria</taxon>
        <taxon>Pseudomonadati</taxon>
        <taxon>Planctomycetota</taxon>
        <taxon>Planctomycetia</taxon>
        <taxon>Pirellulales</taxon>
        <taxon>Pirellulaceae</taxon>
        <taxon>Blastopirellula</taxon>
    </lineage>
</organism>
<comment type="caution">
    <text evidence="1">The sequence shown here is derived from an EMBL/GenBank/DDBJ whole genome shotgun (WGS) entry which is preliminary data.</text>
</comment>
<evidence type="ECO:0008006" key="3">
    <source>
        <dbReference type="Google" id="ProtNLM"/>
    </source>
</evidence>
<sequence>MRLVLGQPLFHPNHSQEMLFMRTKLLFLGVVALSPLLQGCFGSSQDSVFPVTGKVTYQGNPIESGTIVLDSVDGNTTAAMGEIVNGEIKAEAPAGEKIIRISAVRTKNEKDQYGELITESYIPAKYNGQSDIKRTVSPDEANVFELTLE</sequence>
<protein>
    <recommendedName>
        <fullName evidence="3">Carboxypeptidase regulatory-like domain-containing protein</fullName>
    </recommendedName>
</protein>
<dbReference type="EMBL" id="PUHZ01000026">
    <property type="protein sequence ID" value="PQO41466.1"/>
    <property type="molecule type" value="Genomic_DNA"/>
</dbReference>